<accession>A0A5M9JEN2</accession>
<dbReference type="InterPro" id="IPR055481">
    <property type="entry name" value="DUF7053"/>
</dbReference>
<evidence type="ECO:0000313" key="3">
    <source>
        <dbReference type="Proteomes" id="UP000322873"/>
    </source>
</evidence>
<name>A0A5M9JEN2_MONFR</name>
<dbReference type="Proteomes" id="UP000322873">
    <property type="component" value="Unassembled WGS sequence"/>
</dbReference>
<feature type="domain" description="DUF7053" evidence="1">
    <location>
        <begin position="6"/>
        <end position="194"/>
    </location>
</feature>
<evidence type="ECO:0000259" key="1">
    <source>
        <dbReference type="Pfam" id="PF23155"/>
    </source>
</evidence>
<dbReference type="EMBL" id="VICG01000010">
    <property type="protein sequence ID" value="KAA8568038.1"/>
    <property type="molecule type" value="Genomic_DNA"/>
</dbReference>
<sequence length="217" mass="23617">MSFLTTTHQTLTLTPIPPHIPISQVLALLHNHEKMITMNPLVTAHAHLPPTHILAVDFFKAEPADLQPTASSPCEVWEITDDMAAANAEESGGGWRGGWAKRFIPDQITYLSSFQDREDGLLSITHAPMGVHSVTTWIVREAGPGESSVMLGSGGRLVLEERGVVRASRMLMGFIKTTLQDSHEKLVRDFMKVLEGKERKEVNGGEAGTAQGSSGEL</sequence>
<comment type="caution">
    <text evidence="2">The sequence shown here is derived from an EMBL/GenBank/DDBJ whole genome shotgun (WGS) entry which is preliminary data.</text>
</comment>
<dbReference type="PANTHER" id="PTHR38117:SF2">
    <property type="entry name" value="NACHT AND WD40 DOMAIN PROTEIN"/>
    <property type="match status" value="1"/>
</dbReference>
<dbReference type="PANTHER" id="PTHR38117">
    <property type="entry name" value="NACHT AND WD40 DOMAIN PROTEIN"/>
    <property type="match status" value="1"/>
</dbReference>
<dbReference type="Pfam" id="PF23155">
    <property type="entry name" value="DUF7053"/>
    <property type="match status" value="1"/>
</dbReference>
<dbReference type="OrthoDB" id="3246050at2759"/>
<keyword evidence="3" id="KW-1185">Reference proteome</keyword>
<reference evidence="2 3" key="1">
    <citation type="submission" date="2019-06" db="EMBL/GenBank/DDBJ databases">
        <title>Genome Sequence of the Brown Rot Fungal Pathogen Monilinia fructicola.</title>
        <authorList>
            <person name="De Miccolis Angelini R.M."/>
            <person name="Landi L."/>
            <person name="Abate D."/>
            <person name="Pollastro S."/>
            <person name="Romanazzi G."/>
            <person name="Faretra F."/>
        </authorList>
    </citation>
    <scope>NUCLEOTIDE SEQUENCE [LARGE SCALE GENOMIC DNA]</scope>
    <source>
        <strain evidence="2 3">Mfrc123</strain>
    </source>
</reference>
<protein>
    <recommendedName>
        <fullName evidence="1">DUF7053 domain-containing protein</fullName>
    </recommendedName>
</protein>
<dbReference type="AlphaFoldDB" id="A0A5M9JEN2"/>
<dbReference type="VEuPathDB" id="FungiDB:MFRU_041g00510"/>
<gene>
    <name evidence="2" type="ORF">EYC84_008457</name>
</gene>
<evidence type="ECO:0000313" key="2">
    <source>
        <dbReference type="EMBL" id="KAA8568038.1"/>
    </source>
</evidence>
<organism evidence="2 3">
    <name type="scientific">Monilinia fructicola</name>
    <name type="common">Brown rot fungus</name>
    <name type="synonym">Ciboria fructicola</name>
    <dbReference type="NCBI Taxonomy" id="38448"/>
    <lineage>
        <taxon>Eukaryota</taxon>
        <taxon>Fungi</taxon>
        <taxon>Dikarya</taxon>
        <taxon>Ascomycota</taxon>
        <taxon>Pezizomycotina</taxon>
        <taxon>Leotiomycetes</taxon>
        <taxon>Helotiales</taxon>
        <taxon>Sclerotiniaceae</taxon>
        <taxon>Monilinia</taxon>
    </lineage>
</organism>
<proteinExistence type="predicted"/>